<keyword evidence="6 14" id="KW-0418">Kinase</keyword>
<evidence type="ECO:0000256" key="8">
    <source>
        <dbReference type="ARBA" id="ARBA00047559"/>
    </source>
</evidence>
<feature type="compositionally biased region" description="Basic and acidic residues" evidence="11">
    <location>
        <begin position="185"/>
        <end position="201"/>
    </location>
</feature>
<feature type="compositionally biased region" description="Gly residues" evidence="11">
    <location>
        <begin position="234"/>
        <end position="243"/>
    </location>
</feature>
<evidence type="ECO:0000256" key="10">
    <source>
        <dbReference type="PROSITE-ProRule" id="PRU10141"/>
    </source>
</evidence>
<evidence type="ECO:0000256" key="7">
    <source>
        <dbReference type="ARBA" id="ARBA00022840"/>
    </source>
</evidence>
<evidence type="ECO:0000256" key="6">
    <source>
        <dbReference type="ARBA" id="ARBA00022777"/>
    </source>
</evidence>
<dbReference type="GO" id="GO:0004709">
    <property type="term" value="F:MAP kinase kinase kinase activity"/>
    <property type="evidence" value="ECO:0007669"/>
    <property type="project" value="UniProtKB-EC"/>
</dbReference>
<comment type="similarity">
    <text evidence="1">Belongs to the protein kinase superfamily. STE Ser/Thr protein kinase family. MAP kinase kinase kinase subfamily.</text>
</comment>
<keyword evidence="3" id="KW-0723">Serine/threonine-protein kinase</keyword>
<evidence type="ECO:0000256" key="11">
    <source>
        <dbReference type="SAM" id="MobiDB-lite"/>
    </source>
</evidence>
<dbReference type="PANTHER" id="PTHR48016">
    <property type="entry name" value="MAP KINASE KINASE KINASE SSK2-RELATED-RELATED"/>
    <property type="match status" value="1"/>
</dbReference>
<evidence type="ECO:0000256" key="2">
    <source>
        <dbReference type="ARBA" id="ARBA00012406"/>
    </source>
</evidence>
<evidence type="ECO:0000256" key="3">
    <source>
        <dbReference type="ARBA" id="ARBA00022527"/>
    </source>
</evidence>
<feature type="compositionally biased region" description="Acidic residues" evidence="11">
    <location>
        <begin position="293"/>
        <end position="308"/>
    </location>
</feature>
<keyword evidence="5 10" id="KW-0547">Nucleotide-binding</keyword>
<dbReference type="InterPro" id="IPR050538">
    <property type="entry name" value="MAP_kinase_kinase_kinase"/>
</dbReference>
<feature type="region of interest" description="Disordered" evidence="11">
    <location>
        <begin position="175"/>
        <end position="201"/>
    </location>
</feature>
<organism evidence="14">
    <name type="scientific">Anthurium amnicola</name>
    <dbReference type="NCBI Taxonomy" id="1678845"/>
    <lineage>
        <taxon>Eukaryota</taxon>
        <taxon>Viridiplantae</taxon>
        <taxon>Streptophyta</taxon>
        <taxon>Embryophyta</taxon>
        <taxon>Tracheophyta</taxon>
        <taxon>Spermatophyta</taxon>
        <taxon>Magnoliopsida</taxon>
        <taxon>Liliopsida</taxon>
        <taxon>Araceae</taxon>
        <taxon>Pothoideae</taxon>
        <taxon>Potheae</taxon>
        <taxon>Anthurium</taxon>
    </lineage>
</organism>
<feature type="binding site" evidence="10">
    <location>
        <position position="397"/>
    </location>
    <ligand>
        <name>ATP</name>
        <dbReference type="ChEBI" id="CHEBI:30616"/>
    </ligand>
</feature>
<keyword evidence="7 10" id="KW-0067">ATP-binding</keyword>
<dbReference type="SUPFAM" id="SSF56112">
    <property type="entry name" value="Protein kinase-like (PK-like)"/>
    <property type="match status" value="1"/>
</dbReference>
<feature type="region of interest" description="Disordered" evidence="11">
    <location>
        <begin position="29"/>
        <end position="59"/>
    </location>
</feature>
<dbReference type="InterPro" id="IPR011009">
    <property type="entry name" value="Kinase-like_dom_sf"/>
</dbReference>
<keyword evidence="4" id="KW-0808">Transferase</keyword>
<dbReference type="InterPro" id="IPR000719">
    <property type="entry name" value="Prot_kinase_dom"/>
</dbReference>
<evidence type="ECO:0000256" key="5">
    <source>
        <dbReference type="ARBA" id="ARBA00022741"/>
    </source>
</evidence>
<feature type="signal peptide" evidence="12">
    <location>
        <begin position="1"/>
        <end position="22"/>
    </location>
</feature>
<evidence type="ECO:0000256" key="9">
    <source>
        <dbReference type="ARBA" id="ARBA00048329"/>
    </source>
</evidence>
<feature type="non-terminal residue" evidence="14">
    <location>
        <position position="1"/>
    </location>
</feature>
<feature type="region of interest" description="Disordered" evidence="11">
    <location>
        <begin position="277"/>
        <end position="316"/>
    </location>
</feature>
<dbReference type="PANTHER" id="PTHR48016:SF29">
    <property type="entry name" value="MITOGEN-ACTIVATED PROTEIN KINASE KINASE KINASE 1-RELATED"/>
    <property type="match status" value="1"/>
</dbReference>
<dbReference type="EC" id="2.7.11.25" evidence="2"/>
<feature type="domain" description="Protein kinase" evidence="13">
    <location>
        <begin position="369"/>
        <end position="399"/>
    </location>
</feature>
<protein>
    <recommendedName>
        <fullName evidence="2">mitogen-activated protein kinase kinase kinase</fullName>
        <ecNumber evidence="2">2.7.11.25</ecNumber>
    </recommendedName>
</protein>
<dbReference type="AlphaFoldDB" id="A0A1D1Y7C0"/>
<evidence type="ECO:0000259" key="13">
    <source>
        <dbReference type="PROSITE" id="PS50011"/>
    </source>
</evidence>
<comment type="catalytic activity">
    <reaction evidence="8">
        <text>L-threonyl-[protein] + ATP = O-phospho-L-threonyl-[protein] + ADP + H(+)</text>
        <dbReference type="Rhea" id="RHEA:46608"/>
        <dbReference type="Rhea" id="RHEA-COMP:11060"/>
        <dbReference type="Rhea" id="RHEA-COMP:11605"/>
        <dbReference type="ChEBI" id="CHEBI:15378"/>
        <dbReference type="ChEBI" id="CHEBI:30013"/>
        <dbReference type="ChEBI" id="CHEBI:30616"/>
        <dbReference type="ChEBI" id="CHEBI:61977"/>
        <dbReference type="ChEBI" id="CHEBI:456216"/>
        <dbReference type="EC" id="2.7.11.25"/>
    </reaction>
</comment>
<proteinExistence type="inferred from homology"/>
<comment type="catalytic activity">
    <reaction evidence="9">
        <text>L-seryl-[protein] + ATP = O-phospho-L-seryl-[protein] + ADP + H(+)</text>
        <dbReference type="Rhea" id="RHEA:17989"/>
        <dbReference type="Rhea" id="RHEA-COMP:9863"/>
        <dbReference type="Rhea" id="RHEA-COMP:11604"/>
        <dbReference type="ChEBI" id="CHEBI:15378"/>
        <dbReference type="ChEBI" id="CHEBI:29999"/>
        <dbReference type="ChEBI" id="CHEBI:30616"/>
        <dbReference type="ChEBI" id="CHEBI:83421"/>
        <dbReference type="ChEBI" id="CHEBI:456216"/>
        <dbReference type="EC" id="2.7.11.25"/>
    </reaction>
</comment>
<dbReference type="GO" id="GO:0005524">
    <property type="term" value="F:ATP binding"/>
    <property type="evidence" value="ECO:0007669"/>
    <property type="project" value="UniProtKB-UniRule"/>
</dbReference>
<feature type="chain" id="PRO_5008899984" description="mitogen-activated protein kinase kinase kinase" evidence="12">
    <location>
        <begin position="23"/>
        <end position="399"/>
    </location>
</feature>
<evidence type="ECO:0000256" key="4">
    <source>
        <dbReference type="ARBA" id="ARBA00022679"/>
    </source>
</evidence>
<reference evidence="14" key="1">
    <citation type="submission" date="2015-07" db="EMBL/GenBank/DDBJ databases">
        <title>Transcriptome Assembly of Anthurium amnicola.</title>
        <authorList>
            <person name="Suzuki J."/>
        </authorList>
    </citation>
    <scope>NUCLEOTIDE SEQUENCE</scope>
</reference>
<evidence type="ECO:0000256" key="12">
    <source>
        <dbReference type="SAM" id="SignalP"/>
    </source>
</evidence>
<sequence length="399" mass="42532">LLLLLLLLRLAVLVMNLVRVFGPNRRKQAAAGGMEPRLAQEQKRKPRRGTPKLDRRNAVKNIEYDAVEPDSDESVMRGDGGALRTRSLDIRQSAPVAVPVYFASQTSFRIGGDVEGEFDTLCRNLGLSGPEDFAITPADWAAASGVRLSPEAGAPRSLLPHPQRGDNIVDYPVAEVEDSSNPPPEEEHQQPQQREARQEDAPDALPDRFHVEVRAAVDVPEPASDSPYPVGIASSGGGGGGIRGVRPSLLAPPPSMSLPALDKMSSTWDILRSLAPDADDANGVASGMMEGASESDEDEEAEPADDGDALAGNVELEDDRGVRIGVTSTDLTGSCSFSTSNDDDSSSTTTEGMYMISPNGKLKRNIGSWMKGRLLGSGSFGTVFEAISDDGFFFAVKEV</sequence>
<feature type="non-terminal residue" evidence="14">
    <location>
        <position position="399"/>
    </location>
</feature>
<gene>
    <name evidence="14" type="primary">MEKK1_0</name>
    <name evidence="14" type="ORF">g.39020</name>
</gene>
<dbReference type="PROSITE" id="PS00107">
    <property type="entry name" value="PROTEIN_KINASE_ATP"/>
    <property type="match status" value="1"/>
</dbReference>
<evidence type="ECO:0000256" key="1">
    <source>
        <dbReference type="ARBA" id="ARBA00006529"/>
    </source>
</evidence>
<feature type="region of interest" description="Disordered" evidence="11">
    <location>
        <begin position="218"/>
        <end position="253"/>
    </location>
</feature>
<dbReference type="PROSITE" id="PS50011">
    <property type="entry name" value="PROTEIN_KINASE_DOM"/>
    <property type="match status" value="1"/>
</dbReference>
<keyword evidence="12" id="KW-0732">Signal</keyword>
<dbReference type="InterPro" id="IPR017441">
    <property type="entry name" value="Protein_kinase_ATP_BS"/>
</dbReference>
<dbReference type="EMBL" id="GDJX01017416">
    <property type="protein sequence ID" value="JAT50520.1"/>
    <property type="molecule type" value="Transcribed_RNA"/>
</dbReference>
<name>A0A1D1Y7C0_9ARAE</name>
<accession>A0A1D1Y7C0</accession>
<dbReference type="GO" id="GO:0005737">
    <property type="term" value="C:cytoplasm"/>
    <property type="evidence" value="ECO:0007669"/>
    <property type="project" value="TreeGrafter"/>
</dbReference>
<evidence type="ECO:0000313" key="14">
    <source>
        <dbReference type="EMBL" id="JAT50520.1"/>
    </source>
</evidence>